<evidence type="ECO:0000313" key="3">
    <source>
        <dbReference type="EMBL" id="MDF3288644.1"/>
    </source>
</evidence>
<feature type="domain" description="Peptidase S53" evidence="2">
    <location>
        <begin position="84"/>
        <end position="408"/>
    </location>
</feature>
<dbReference type="RefSeq" id="WP_276092374.1">
    <property type="nucleotide sequence ID" value="NZ_JARJBC010000002.1"/>
</dbReference>
<sequence length="408" mass="40301">MRRPTPKALRSAGLSLTAAASLALTGFAAAPAHAGQPSADTVRTVHSCAVPKKAGWAACDALKVVAGTVAAKASGTSPEAAPSGFGPGDLHKAYSLPSSGGSGATVAIVDAQDDPNAEKDVAAYRKQFGLPACTSANGCFKKVGQTGSTSKLPSADAGWAEEESLDVDMVSAICPSCHILLVEANSASMGDLGASVNEAVKLGARYVSNSYGGGESSSDSGYDSQYFKHPGVAITASSGDSGYGVGYPAASRYVTAVGGTHLTTASSSRGWTETAWSGAGSGCSADDAKPSWQKDSGCGKRTVADVSAVADPATGVAVYDTYGGDPGWEVFGGTSVSSPIIASVYALAGTPSSGSTPASFPYAHTSALNDVTGGSNGSCGGSYLCTAKPGYDGPTGLGTPKGVSAFKG</sequence>
<dbReference type="Proteomes" id="UP001216579">
    <property type="component" value="Unassembled WGS sequence"/>
</dbReference>
<comment type="caution">
    <text evidence="3">The sequence shown here is derived from an EMBL/GenBank/DDBJ whole genome shotgun (WGS) entry which is preliminary data.</text>
</comment>
<dbReference type="InterPro" id="IPR050819">
    <property type="entry name" value="Tripeptidyl-peptidase_I"/>
</dbReference>
<dbReference type="Gene3D" id="3.40.50.200">
    <property type="entry name" value="Peptidase S8/S53 domain"/>
    <property type="match status" value="1"/>
</dbReference>
<reference evidence="3 4" key="1">
    <citation type="submission" date="2023-03" db="EMBL/GenBank/DDBJ databases">
        <title>Draft genome sequence of Streptomyces sp. RB6PN23 isolated from peat swamp forest in Thailand.</title>
        <authorList>
            <person name="Klaysubun C."/>
            <person name="Duangmal K."/>
        </authorList>
    </citation>
    <scope>NUCLEOTIDE SEQUENCE [LARGE SCALE GENOMIC DNA]</scope>
    <source>
        <strain evidence="3 4">RB6PN23</strain>
    </source>
</reference>
<dbReference type="PANTHER" id="PTHR14218:SF15">
    <property type="entry name" value="TRIPEPTIDYL-PEPTIDASE 1"/>
    <property type="match status" value="1"/>
</dbReference>
<evidence type="ECO:0000259" key="2">
    <source>
        <dbReference type="PROSITE" id="PS51695"/>
    </source>
</evidence>
<dbReference type="SUPFAM" id="SSF52743">
    <property type="entry name" value="Subtilisin-like"/>
    <property type="match status" value="1"/>
</dbReference>
<dbReference type="PROSITE" id="PS51695">
    <property type="entry name" value="SEDOLISIN"/>
    <property type="match status" value="1"/>
</dbReference>
<gene>
    <name evidence="3" type="ORF">P3G67_05250</name>
</gene>
<evidence type="ECO:0000256" key="1">
    <source>
        <dbReference type="SAM" id="SignalP"/>
    </source>
</evidence>
<dbReference type="InterPro" id="IPR036852">
    <property type="entry name" value="Peptidase_S8/S53_dom_sf"/>
</dbReference>
<protein>
    <submittedName>
        <fullName evidence="3">Peptidase S8</fullName>
    </submittedName>
</protein>
<proteinExistence type="predicted"/>
<keyword evidence="1" id="KW-0732">Signal</keyword>
<keyword evidence="4" id="KW-1185">Reference proteome</keyword>
<feature type="chain" id="PRO_5046272064" evidence="1">
    <location>
        <begin position="35"/>
        <end position="408"/>
    </location>
</feature>
<dbReference type="PANTHER" id="PTHR14218">
    <property type="entry name" value="PROTEASE S8 TRIPEPTIDYL PEPTIDASE I CLN2"/>
    <property type="match status" value="1"/>
</dbReference>
<evidence type="ECO:0000313" key="4">
    <source>
        <dbReference type="Proteomes" id="UP001216579"/>
    </source>
</evidence>
<organism evidence="3 4">
    <name type="scientific">Streptomyces silvisoli</name>
    <dbReference type="NCBI Taxonomy" id="3034235"/>
    <lineage>
        <taxon>Bacteria</taxon>
        <taxon>Bacillati</taxon>
        <taxon>Actinomycetota</taxon>
        <taxon>Actinomycetes</taxon>
        <taxon>Kitasatosporales</taxon>
        <taxon>Streptomycetaceae</taxon>
        <taxon>Streptomyces</taxon>
    </lineage>
</organism>
<name>A0ABT5ZFP1_9ACTN</name>
<dbReference type="InterPro" id="IPR030400">
    <property type="entry name" value="Sedolisin_dom"/>
</dbReference>
<feature type="signal peptide" evidence="1">
    <location>
        <begin position="1"/>
        <end position="34"/>
    </location>
</feature>
<accession>A0ABT5ZFP1</accession>
<dbReference type="EMBL" id="JARJBC010000002">
    <property type="protein sequence ID" value="MDF3288644.1"/>
    <property type="molecule type" value="Genomic_DNA"/>
</dbReference>